<dbReference type="NCBIfam" id="NF041326">
    <property type="entry name" value="Bacteroid_MobC"/>
    <property type="match status" value="1"/>
</dbReference>
<evidence type="ECO:0000256" key="3">
    <source>
        <dbReference type="ARBA" id="ARBA00022475"/>
    </source>
</evidence>
<protein>
    <submittedName>
        <fullName evidence="9">Conjugal transfer protein TraG</fullName>
    </submittedName>
</protein>
<keyword evidence="3" id="KW-1003">Cell membrane</keyword>
<evidence type="ECO:0000256" key="6">
    <source>
        <dbReference type="ARBA" id="ARBA00023136"/>
    </source>
</evidence>
<keyword evidence="5 7" id="KW-1133">Transmembrane helix</keyword>
<accession>A0ABQ1UU78</accession>
<dbReference type="RefSeq" id="WP_188816218.1">
    <property type="nucleotide sequence ID" value="NZ_BMHT01000011.1"/>
</dbReference>
<evidence type="ECO:0000256" key="2">
    <source>
        <dbReference type="ARBA" id="ARBA00008806"/>
    </source>
</evidence>
<keyword evidence="10" id="KW-1185">Reference proteome</keyword>
<comment type="subcellular location">
    <subcellularLocation>
        <location evidence="1">Cell membrane</location>
        <topology evidence="1">Multi-pass membrane protein</topology>
    </subcellularLocation>
</comment>
<evidence type="ECO:0000256" key="1">
    <source>
        <dbReference type="ARBA" id="ARBA00004651"/>
    </source>
</evidence>
<reference evidence="10" key="1">
    <citation type="journal article" date="2019" name="Int. J. Syst. Evol. Microbiol.">
        <title>The Global Catalogue of Microorganisms (GCM) 10K type strain sequencing project: providing services to taxonomists for standard genome sequencing and annotation.</title>
        <authorList>
            <consortium name="The Broad Institute Genomics Platform"/>
            <consortium name="The Broad Institute Genome Sequencing Center for Infectious Disease"/>
            <person name="Wu L."/>
            <person name="Ma J."/>
        </authorList>
    </citation>
    <scope>NUCLEOTIDE SEQUENCE [LARGE SCALE GENOMIC DNA]</scope>
    <source>
        <strain evidence="10">CGMCC 1.15197</strain>
    </source>
</reference>
<dbReference type="PANTHER" id="PTHR37937:SF1">
    <property type="entry name" value="CONJUGATIVE TRANSFER: DNA TRANSPORT"/>
    <property type="match status" value="1"/>
</dbReference>
<evidence type="ECO:0000313" key="9">
    <source>
        <dbReference type="EMBL" id="GGF27238.1"/>
    </source>
</evidence>
<evidence type="ECO:0000256" key="5">
    <source>
        <dbReference type="ARBA" id="ARBA00022989"/>
    </source>
</evidence>
<dbReference type="SUPFAM" id="SSF52540">
    <property type="entry name" value="P-loop containing nucleoside triphosphate hydrolases"/>
    <property type="match status" value="1"/>
</dbReference>
<dbReference type="InterPro" id="IPR003688">
    <property type="entry name" value="TraG/VirD4"/>
</dbReference>
<feature type="transmembrane region" description="Helical" evidence="7">
    <location>
        <begin position="9"/>
        <end position="29"/>
    </location>
</feature>
<evidence type="ECO:0000256" key="7">
    <source>
        <dbReference type="SAM" id="Phobius"/>
    </source>
</evidence>
<dbReference type="EMBL" id="BMHT01000011">
    <property type="protein sequence ID" value="GGF27238.1"/>
    <property type="molecule type" value="Genomic_DNA"/>
</dbReference>
<dbReference type="InterPro" id="IPR051539">
    <property type="entry name" value="T4SS-coupling_protein"/>
</dbReference>
<feature type="transmembrane region" description="Helical" evidence="7">
    <location>
        <begin position="62"/>
        <end position="80"/>
    </location>
</feature>
<dbReference type="Gene3D" id="3.40.50.300">
    <property type="entry name" value="P-loop containing nucleotide triphosphate hydrolases"/>
    <property type="match status" value="1"/>
</dbReference>
<evidence type="ECO:0000259" key="8">
    <source>
        <dbReference type="Pfam" id="PF14293"/>
    </source>
</evidence>
<dbReference type="InterPro" id="IPR025988">
    <property type="entry name" value="YWFCY_dom"/>
</dbReference>
<dbReference type="InterPro" id="IPR027417">
    <property type="entry name" value="P-loop_NTPase"/>
</dbReference>
<comment type="similarity">
    <text evidence="2">Belongs to the VirD4/TraG family.</text>
</comment>
<comment type="caution">
    <text evidence="9">The sequence shown here is derived from an EMBL/GenBank/DDBJ whole genome shotgun (WGS) entry which is preliminary data.</text>
</comment>
<name>A0ABQ1UU78_9BACT</name>
<dbReference type="Pfam" id="PF02534">
    <property type="entry name" value="T4SS-DNA_transf"/>
    <property type="match status" value="1"/>
</dbReference>
<evidence type="ECO:0000313" key="10">
    <source>
        <dbReference type="Proteomes" id="UP000632273"/>
    </source>
</evidence>
<dbReference type="Proteomes" id="UP000632273">
    <property type="component" value="Unassembled WGS sequence"/>
</dbReference>
<gene>
    <name evidence="9" type="ORF">GCM10011383_43610</name>
</gene>
<feature type="transmembrane region" description="Helical" evidence="7">
    <location>
        <begin position="92"/>
        <end position="110"/>
    </location>
</feature>
<dbReference type="PANTHER" id="PTHR37937">
    <property type="entry name" value="CONJUGATIVE TRANSFER: DNA TRANSPORT"/>
    <property type="match status" value="1"/>
</dbReference>
<organism evidence="9 10">
    <name type="scientific">Hymenobacter cavernae</name>
    <dbReference type="NCBI Taxonomy" id="2044852"/>
    <lineage>
        <taxon>Bacteria</taxon>
        <taxon>Pseudomonadati</taxon>
        <taxon>Bacteroidota</taxon>
        <taxon>Cytophagia</taxon>
        <taxon>Cytophagales</taxon>
        <taxon>Hymenobacteraceae</taxon>
        <taxon>Hymenobacter</taxon>
    </lineage>
</organism>
<proteinExistence type="inferred from homology"/>
<feature type="transmembrane region" description="Helical" evidence="7">
    <location>
        <begin position="116"/>
        <end position="135"/>
    </location>
</feature>
<dbReference type="Pfam" id="PF14293">
    <property type="entry name" value="YWFCY"/>
    <property type="match status" value="1"/>
</dbReference>
<keyword evidence="6 7" id="KW-0472">Membrane</keyword>
<keyword evidence="4 7" id="KW-0812">Transmembrane</keyword>
<evidence type="ECO:0000256" key="4">
    <source>
        <dbReference type="ARBA" id="ARBA00022692"/>
    </source>
</evidence>
<feature type="domain" description="YWFCY" evidence="8">
    <location>
        <begin position="2"/>
        <end position="146"/>
    </location>
</feature>
<sequence>MEDEKGLRMIINMTLIIGAFLVVLHLYYYCYGFFIEHHLTAAWVGNILTRFSTKTALFRSAYVTKGAAVLCLAMTCFGTRGKPDDKQTWPPIIAYLAIGILMFLGNIWVLDLGYSATLITALYASTTILGFLLMLRGGIQMSRMLNVNLRNDIFNTANESFPQEQRKMENEYSVNIPTLYQWQGKKYQGWVNIVNPFRATVVYGTPGSGKSYAVIIQFIKQHIAKGFAMYVYDYKIPSLTLVVYNELLKHQDKYSVPVQFFVVDFDNPRQSHRGNPLLPSMMTDIIDATEAAATIMLNLNRTWIPKQDDFFVKSPINFVAAIIWFLKLYERGKYCTFPHVIEFLARDYQEMFPILGAYDEIENYVKPFVDAYEDDAMEQLSGQIASARIALAQMASPALYWVMSGNDFTLDINNPEAPKVVCVGNNPKRKGVYGAALGLFNSRLVSLINTKGKLKSSLIIDELPTMYFRGLDSLIAEARSNLVSTCLGIQTQALLDRDYGKLESTAIQELVGNVISGQLTGNSAKSLSERFGQIVQQRQGVSINSKDTSSSISTQMGNMIPASTISNLSQGTFVGAVADNFGQEIPQKVFHAQIVVDVAKIKKEEVAYQEIPDITSFINPETRKDEMDAIIRDNYKSIKEEIASIVAKELDRIKRDPNLQHLLNTKKIKAS</sequence>